<dbReference type="AlphaFoldDB" id="A0A326UHF3"/>
<dbReference type="RefSeq" id="WP_111318436.1">
    <property type="nucleotide sequence ID" value="NZ_BIFX01000001.1"/>
</dbReference>
<proteinExistence type="predicted"/>
<dbReference type="Proteomes" id="UP000248806">
    <property type="component" value="Unassembled WGS sequence"/>
</dbReference>
<keyword evidence="3" id="KW-1185">Reference proteome</keyword>
<comment type="caution">
    <text evidence="2">The sequence shown here is derived from an EMBL/GenBank/DDBJ whole genome shotgun (WGS) entry which is preliminary data.</text>
</comment>
<protein>
    <submittedName>
        <fullName evidence="2">Uncharacterized protein</fullName>
    </submittedName>
</protein>
<evidence type="ECO:0000313" key="3">
    <source>
        <dbReference type="Proteomes" id="UP000248806"/>
    </source>
</evidence>
<evidence type="ECO:0000256" key="1">
    <source>
        <dbReference type="SAM" id="MobiDB-lite"/>
    </source>
</evidence>
<feature type="compositionally biased region" description="Polar residues" evidence="1">
    <location>
        <begin position="65"/>
        <end position="78"/>
    </location>
</feature>
<name>A0A326UHF3_THEHA</name>
<organism evidence="2 3">
    <name type="scientific">Thermosporothrix hazakensis</name>
    <dbReference type="NCBI Taxonomy" id="644383"/>
    <lineage>
        <taxon>Bacteria</taxon>
        <taxon>Bacillati</taxon>
        <taxon>Chloroflexota</taxon>
        <taxon>Ktedonobacteria</taxon>
        <taxon>Ktedonobacterales</taxon>
        <taxon>Thermosporotrichaceae</taxon>
        <taxon>Thermosporothrix</taxon>
    </lineage>
</organism>
<feature type="region of interest" description="Disordered" evidence="1">
    <location>
        <begin position="1"/>
        <end position="128"/>
    </location>
</feature>
<dbReference type="EMBL" id="QKUF01000001">
    <property type="protein sequence ID" value="PZW36300.1"/>
    <property type="molecule type" value="Genomic_DNA"/>
</dbReference>
<reference evidence="2 3" key="1">
    <citation type="submission" date="2018-06" db="EMBL/GenBank/DDBJ databases">
        <title>Genomic Encyclopedia of Archaeal and Bacterial Type Strains, Phase II (KMG-II): from individual species to whole genera.</title>
        <authorList>
            <person name="Goeker M."/>
        </authorList>
    </citation>
    <scope>NUCLEOTIDE SEQUENCE [LARGE SCALE GENOMIC DNA]</scope>
    <source>
        <strain evidence="2 3">ATCC BAA-1881</strain>
    </source>
</reference>
<dbReference type="OrthoDB" id="154845at2"/>
<accession>A0A326UHF3</accession>
<evidence type="ECO:0000313" key="2">
    <source>
        <dbReference type="EMBL" id="PZW36300.1"/>
    </source>
</evidence>
<sequence length="209" mass="22926">MPVTRRKRANPPEQPENNNHQTAEQQETASVEHPVSGRSADVSAQAEQVENPGQETPAVRGENGIYQQQMPQNGGSYNERSEMEPVVRRPTFRRPQLSSSNASQSMQQQSLPASMTTPSHAPLPTPTHEITLPLGNLLHLAYNPSYTGAEEARNALIHKLAHESKSGGRARCWSCGSLAVAYDHWNTRSKSFGEVGIAFCEICGVWSVL</sequence>
<feature type="compositionally biased region" description="Low complexity" evidence="1">
    <location>
        <begin position="96"/>
        <end position="110"/>
    </location>
</feature>
<feature type="compositionally biased region" description="Polar residues" evidence="1">
    <location>
        <begin position="20"/>
        <end position="29"/>
    </location>
</feature>
<gene>
    <name evidence="2" type="ORF">EI42_00474</name>
</gene>
<feature type="compositionally biased region" description="Polar residues" evidence="1">
    <location>
        <begin position="45"/>
        <end position="54"/>
    </location>
</feature>